<organism evidence="1 2">
    <name type="scientific">Desulfoscipio geothermicus DSM 3669</name>
    <dbReference type="NCBI Taxonomy" id="1121426"/>
    <lineage>
        <taxon>Bacteria</taxon>
        <taxon>Bacillati</taxon>
        <taxon>Bacillota</taxon>
        <taxon>Clostridia</taxon>
        <taxon>Eubacteriales</taxon>
        <taxon>Desulfallaceae</taxon>
        <taxon>Desulfoscipio</taxon>
    </lineage>
</organism>
<dbReference type="Proteomes" id="UP000199584">
    <property type="component" value="Unassembled WGS sequence"/>
</dbReference>
<dbReference type="EMBL" id="FOYM01000030">
    <property type="protein sequence ID" value="SFR14207.1"/>
    <property type="molecule type" value="Genomic_DNA"/>
</dbReference>
<dbReference type="OrthoDB" id="1121321at2"/>
<evidence type="ECO:0008006" key="3">
    <source>
        <dbReference type="Google" id="ProtNLM"/>
    </source>
</evidence>
<evidence type="ECO:0000313" key="2">
    <source>
        <dbReference type="Proteomes" id="UP000199584"/>
    </source>
</evidence>
<proteinExistence type="predicted"/>
<reference evidence="2" key="1">
    <citation type="submission" date="2016-10" db="EMBL/GenBank/DDBJ databases">
        <authorList>
            <person name="Varghese N."/>
            <person name="Submissions S."/>
        </authorList>
    </citation>
    <scope>NUCLEOTIDE SEQUENCE [LARGE SCALE GENOMIC DNA]</scope>
    <source>
        <strain evidence="2">DSM 3669</strain>
    </source>
</reference>
<protein>
    <recommendedName>
        <fullName evidence="3">GIY-YIG catalytic domain-containing protein</fullName>
    </recommendedName>
</protein>
<gene>
    <name evidence="1" type="ORF">SAMN05660706_13029</name>
</gene>
<name>A0A1I6E983_9FIRM</name>
<sequence>MSIKVGGYTFEGPYSSTNSLEDRSGVYAILCTTGDANTYSLIDVGESSEVKTRVENHDRAGCWSENCLNTLRCAVYYTPHKQQAGRKEIEQEIRDKYSIPCGER</sequence>
<keyword evidence="2" id="KW-1185">Reference proteome</keyword>
<evidence type="ECO:0000313" key="1">
    <source>
        <dbReference type="EMBL" id="SFR14207.1"/>
    </source>
</evidence>
<dbReference type="STRING" id="39060.SAMN05660706_13029"/>
<dbReference type="AlphaFoldDB" id="A0A1I6E983"/>
<accession>A0A1I6E983</accession>
<dbReference type="RefSeq" id="WP_092486379.1">
    <property type="nucleotide sequence ID" value="NZ_FOYM01000030.1"/>
</dbReference>